<organism evidence="3 4">
    <name type="scientific">Apiospora saccharicola</name>
    <dbReference type="NCBI Taxonomy" id="335842"/>
    <lineage>
        <taxon>Eukaryota</taxon>
        <taxon>Fungi</taxon>
        <taxon>Dikarya</taxon>
        <taxon>Ascomycota</taxon>
        <taxon>Pezizomycotina</taxon>
        <taxon>Sordariomycetes</taxon>
        <taxon>Xylariomycetidae</taxon>
        <taxon>Amphisphaeriales</taxon>
        <taxon>Apiosporaceae</taxon>
        <taxon>Apiospora</taxon>
    </lineage>
</organism>
<keyword evidence="4" id="KW-1185">Reference proteome</keyword>
<dbReference type="EMBL" id="JAQQWM010000005">
    <property type="protein sequence ID" value="KAK8064015.1"/>
    <property type="molecule type" value="Genomic_DNA"/>
</dbReference>
<keyword evidence="1" id="KW-0677">Repeat</keyword>
<dbReference type="Proteomes" id="UP001446871">
    <property type="component" value="Unassembled WGS sequence"/>
</dbReference>
<reference evidence="3 4" key="1">
    <citation type="submission" date="2023-01" db="EMBL/GenBank/DDBJ databases">
        <title>Analysis of 21 Apiospora genomes using comparative genomics revels a genus with tremendous synthesis potential of carbohydrate active enzymes and secondary metabolites.</title>
        <authorList>
            <person name="Sorensen T."/>
        </authorList>
    </citation>
    <scope>NUCLEOTIDE SEQUENCE [LARGE SCALE GENOMIC DNA]</scope>
    <source>
        <strain evidence="3 4">CBS 83171</strain>
    </source>
</reference>
<dbReference type="InterPro" id="IPR056884">
    <property type="entry name" value="NPHP3-like_N"/>
</dbReference>
<dbReference type="InterPro" id="IPR036770">
    <property type="entry name" value="Ankyrin_rpt-contain_sf"/>
</dbReference>
<accession>A0ABR1UYM8</accession>
<sequence>METISAIVVRCQIYEMLFLVESELQDEFSPPGRLRVAVTKAYAEIMSTLLHITLKELAEGRLLQIQAISIHFSEILKAEEQSKILQWAFQIRYLEDHHIAKRGIADNTGNWILRHESYRRWKDSEQSEVLWLHGIPAGIAGAGKTKLSTKVVDAAVSEITGSCGLVAAAYFYCDRNRADHQDPGQILASFVRQLSFREDTQAIVDFVHDHYRQHQSKGFAGDLTFDECTELLDRMFLWASLHIRDLLELQRPTDVREYLEQLPESLRKTSDQTFAKICAKKGSESRIATRAFQWLMCSWRPLGPEELLVLVYHDLDANDADFSFEIDITPQYLLEACHNLIVVATPEIRIDEPEPPDRARRSLPPRRPFCRDEAPIMPGRIDVSKPAGIAALGCVASGLVQLIECWIQEGTLDVNSVSEEDTPLLSIAADAGYLRMCKLLLESGADPNYMATIEYYKNMNGHPLSRSWSPIDAAVQSGANPEKRLAITTLLIDRGAQPSLRLQVLEYALSSWDYPTLELLLRHGAGTNEHSDGRFWWLALDSEPDYSDILFEYGVKTHEVILKPETFVHGFKETIRRSRAMDALMWQRLLTGLPLPLTIQSFCLLTEALGWAPSKEVIFRKLQVEYLMDLGSSVDIDVNFRSMTDGLTPLERICYHYYESKDAGYVKALDRLLEGGAEINSNGPVYGTPLHICFTPTFGPFSFSQGWADWCINATPALLLLYRGARVDIRGERDDMTVAELPQRVRDLRYIELVSCVLAVAALPPRSREDFPEDRALPPKKIIRPHLDLFCPRTLCST</sequence>
<dbReference type="Pfam" id="PF24883">
    <property type="entry name" value="NPHP3_N"/>
    <property type="match status" value="1"/>
</dbReference>
<dbReference type="SMART" id="SM00248">
    <property type="entry name" value="ANK"/>
    <property type="match status" value="3"/>
</dbReference>
<proteinExistence type="predicted"/>
<evidence type="ECO:0000313" key="4">
    <source>
        <dbReference type="Proteomes" id="UP001446871"/>
    </source>
</evidence>
<dbReference type="PANTHER" id="PTHR10039:SF16">
    <property type="entry name" value="GPI INOSITOL-DEACYLASE"/>
    <property type="match status" value="1"/>
</dbReference>
<dbReference type="PANTHER" id="PTHR10039">
    <property type="entry name" value="AMELOGENIN"/>
    <property type="match status" value="1"/>
</dbReference>
<comment type="caution">
    <text evidence="3">The sequence shown here is derived from an EMBL/GenBank/DDBJ whole genome shotgun (WGS) entry which is preliminary data.</text>
</comment>
<evidence type="ECO:0000259" key="2">
    <source>
        <dbReference type="Pfam" id="PF24883"/>
    </source>
</evidence>
<protein>
    <recommendedName>
        <fullName evidence="2">Nephrocystin 3-like N-terminal domain-containing protein</fullName>
    </recommendedName>
</protein>
<gene>
    <name evidence="3" type="ORF">PG996_008667</name>
</gene>
<dbReference type="InterPro" id="IPR002110">
    <property type="entry name" value="Ankyrin_rpt"/>
</dbReference>
<evidence type="ECO:0000313" key="3">
    <source>
        <dbReference type="EMBL" id="KAK8064015.1"/>
    </source>
</evidence>
<name>A0ABR1UYM8_9PEZI</name>
<dbReference type="SUPFAM" id="SSF48403">
    <property type="entry name" value="Ankyrin repeat"/>
    <property type="match status" value="1"/>
</dbReference>
<dbReference type="Pfam" id="PF00023">
    <property type="entry name" value="Ank"/>
    <property type="match status" value="1"/>
</dbReference>
<feature type="domain" description="Nephrocystin 3-like N-terminal" evidence="2">
    <location>
        <begin position="107"/>
        <end position="216"/>
    </location>
</feature>
<evidence type="ECO:0000256" key="1">
    <source>
        <dbReference type="ARBA" id="ARBA00022737"/>
    </source>
</evidence>
<dbReference type="Gene3D" id="1.25.40.20">
    <property type="entry name" value="Ankyrin repeat-containing domain"/>
    <property type="match status" value="2"/>
</dbReference>